<dbReference type="Proteomes" id="UP000784294">
    <property type="component" value="Unassembled WGS sequence"/>
</dbReference>
<feature type="region of interest" description="Disordered" evidence="1">
    <location>
        <begin position="90"/>
        <end position="113"/>
    </location>
</feature>
<dbReference type="EMBL" id="CAAALY010265119">
    <property type="protein sequence ID" value="VEL40495.1"/>
    <property type="molecule type" value="Genomic_DNA"/>
</dbReference>
<protein>
    <submittedName>
        <fullName evidence="2">Uncharacterized protein</fullName>
    </submittedName>
</protein>
<name>A0A3S5CV18_9PLAT</name>
<dbReference type="AlphaFoldDB" id="A0A3S5CV18"/>
<accession>A0A3S5CV18</accession>
<evidence type="ECO:0000313" key="3">
    <source>
        <dbReference type="Proteomes" id="UP000784294"/>
    </source>
</evidence>
<feature type="compositionally biased region" description="Polar residues" evidence="1">
    <location>
        <begin position="98"/>
        <end position="113"/>
    </location>
</feature>
<evidence type="ECO:0000313" key="2">
    <source>
        <dbReference type="EMBL" id="VEL40495.1"/>
    </source>
</evidence>
<evidence type="ECO:0000256" key="1">
    <source>
        <dbReference type="SAM" id="MobiDB-lite"/>
    </source>
</evidence>
<sequence length="113" mass="11930">MTRAGQTSPNTDQSLCAYLTAVARLHKTIRASANQRTPRLSVLPLARLAIQTTTCAVCPSLIPAKPAHTNTQTDRDVPADRTLSEVHYATDDIGDASPVTSPSSGSTLTMIAV</sequence>
<reference evidence="2" key="1">
    <citation type="submission" date="2018-11" db="EMBL/GenBank/DDBJ databases">
        <authorList>
            <consortium name="Pathogen Informatics"/>
        </authorList>
    </citation>
    <scope>NUCLEOTIDE SEQUENCE</scope>
</reference>
<comment type="caution">
    <text evidence="2">The sequence shown here is derived from an EMBL/GenBank/DDBJ whole genome shotgun (WGS) entry which is preliminary data.</text>
</comment>
<proteinExistence type="predicted"/>
<organism evidence="2 3">
    <name type="scientific">Protopolystoma xenopodis</name>
    <dbReference type="NCBI Taxonomy" id="117903"/>
    <lineage>
        <taxon>Eukaryota</taxon>
        <taxon>Metazoa</taxon>
        <taxon>Spiralia</taxon>
        <taxon>Lophotrochozoa</taxon>
        <taxon>Platyhelminthes</taxon>
        <taxon>Monogenea</taxon>
        <taxon>Polyopisthocotylea</taxon>
        <taxon>Polystomatidea</taxon>
        <taxon>Polystomatidae</taxon>
        <taxon>Protopolystoma</taxon>
    </lineage>
</organism>
<gene>
    <name evidence="2" type="ORF">PXEA_LOCUS33935</name>
</gene>
<keyword evidence="3" id="KW-1185">Reference proteome</keyword>